<proteinExistence type="predicted"/>
<organism evidence="2">
    <name type="scientific">Tanacetum cinerariifolium</name>
    <name type="common">Dalmatian daisy</name>
    <name type="synonym">Chrysanthemum cinerariifolium</name>
    <dbReference type="NCBI Taxonomy" id="118510"/>
    <lineage>
        <taxon>Eukaryota</taxon>
        <taxon>Viridiplantae</taxon>
        <taxon>Streptophyta</taxon>
        <taxon>Embryophyta</taxon>
        <taxon>Tracheophyta</taxon>
        <taxon>Spermatophyta</taxon>
        <taxon>Magnoliopsida</taxon>
        <taxon>eudicotyledons</taxon>
        <taxon>Gunneridae</taxon>
        <taxon>Pentapetalae</taxon>
        <taxon>asterids</taxon>
        <taxon>campanulids</taxon>
        <taxon>Asterales</taxon>
        <taxon>Asteraceae</taxon>
        <taxon>Asteroideae</taxon>
        <taxon>Anthemideae</taxon>
        <taxon>Anthemidinae</taxon>
        <taxon>Tanacetum</taxon>
    </lineage>
</organism>
<reference evidence="2" key="1">
    <citation type="journal article" date="2019" name="Sci. Rep.">
        <title>Draft genome of Tanacetum cinerariifolium, the natural source of mosquito coil.</title>
        <authorList>
            <person name="Yamashiro T."/>
            <person name="Shiraishi A."/>
            <person name="Satake H."/>
            <person name="Nakayama K."/>
        </authorList>
    </citation>
    <scope>NUCLEOTIDE SEQUENCE</scope>
</reference>
<gene>
    <name evidence="2" type="ORF">Tci_462307</name>
</gene>
<feature type="compositionally biased region" description="Acidic residues" evidence="1">
    <location>
        <begin position="177"/>
        <end position="219"/>
    </location>
</feature>
<dbReference type="EMBL" id="BKCJ010220874">
    <property type="protein sequence ID" value="GEY90333.1"/>
    <property type="molecule type" value="Genomic_DNA"/>
</dbReference>
<sequence>MDTTRAQQKALDNKLVAPADSLKIGKSNLQLSPILNSKEPTLQVVLKTLKLTSFYKAFKITTDVPEIYLQEFWVTVSRHHSSLCFKMNGKSHTINVTNFRDMLQICPNLPGEIKVLSDVNVNHMHQPWRSFVAIINKCLSGKTTTLESLRLSRAQILWEARYYSTVLTLVVQKLSDDEDDNDVDDQSDDDEVNDDGDSQGDDDQDDDDAHTESDNDDDDFVHPNLSTHNDDDKMEDSFDPRVQTPSHVETIDEDYDEVTQGGNDEKEKLDEEEEVNELYRDMNVNLEGRNISDRHREEAQADNEEFINKLDENIKKIIKEKVKVQVKEKVSKILSRIEKFVNEQLEFEVLTRSSNEAKTSHDEDDDEEPSARSNRGSKRRRAGKEPESTSEPKEKTSKPTEHAPQEFDTGFTEDQPVERASQLPDWLQKQAKPPTPNHDWNKTLLADHRPIQPRISNLDWNTPEGWQYPHDLCKPLPLIPNSQGRCVIPFDHFIHNDLAYERGGASSRTYSTSVTKTKAADYRHVEDLQLGVKSYQKKLNLTRPNTYILDLKRLTTYSAYPNPRGFIYQNKDKKNRLMRIKELHKFSDGKLNDVQTVLYDILKRIKMKYLPQKYWKNVDKERAGAIIQAIVKQLKNRRIIRSLEKFIGGRPYEGDFQLLERTI</sequence>
<accession>A0A699HZN8</accession>
<comment type="caution">
    <text evidence="2">The sequence shown here is derived from an EMBL/GenBank/DDBJ whole genome shotgun (WGS) entry which is preliminary data.</text>
</comment>
<name>A0A699HZN8_TANCI</name>
<feature type="compositionally biased region" description="Basic and acidic residues" evidence="1">
    <location>
        <begin position="228"/>
        <end position="239"/>
    </location>
</feature>
<feature type="region of interest" description="Disordered" evidence="1">
    <location>
        <begin position="352"/>
        <end position="419"/>
    </location>
</feature>
<feature type="compositionally biased region" description="Basic and acidic residues" evidence="1">
    <location>
        <begin position="383"/>
        <end position="405"/>
    </location>
</feature>
<protein>
    <submittedName>
        <fullName evidence="2">Uncharacterized protein</fullName>
    </submittedName>
</protein>
<evidence type="ECO:0000256" key="1">
    <source>
        <dbReference type="SAM" id="MobiDB-lite"/>
    </source>
</evidence>
<dbReference type="AlphaFoldDB" id="A0A699HZN8"/>
<feature type="region of interest" description="Disordered" evidence="1">
    <location>
        <begin position="177"/>
        <end position="274"/>
    </location>
</feature>
<evidence type="ECO:0000313" key="2">
    <source>
        <dbReference type="EMBL" id="GEY90333.1"/>
    </source>
</evidence>